<keyword evidence="3" id="KW-1185">Reference proteome</keyword>
<dbReference type="AlphaFoldDB" id="H6RKX4"/>
<evidence type="ECO:0000313" key="2">
    <source>
        <dbReference type="EMBL" id="CCG04941.1"/>
    </source>
</evidence>
<dbReference type="Proteomes" id="UP000007517">
    <property type="component" value="Chromosome"/>
</dbReference>
<evidence type="ECO:0000313" key="3">
    <source>
        <dbReference type="Proteomes" id="UP000007517"/>
    </source>
</evidence>
<dbReference type="KEGG" id="bsd:BLASA_4113"/>
<accession>H6RKX4</accession>
<feature type="region of interest" description="Disordered" evidence="1">
    <location>
        <begin position="1"/>
        <end position="21"/>
    </location>
</feature>
<gene>
    <name evidence="2" type="ordered locus">BLASA_4113</name>
</gene>
<name>H6RKX4_BLASD</name>
<dbReference type="HOGENOM" id="CLU_3285755_0_0_11"/>
<dbReference type="STRING" id="1146883.BLASA_4113"/>
<dbReference type="EMBL" id="FO117623">
    <property type="protein sequence ID" value="CCG04941.1"/>
    <property type="molecule type" value="Genomic_DNA"/>
</dbReference>
<proteinExistence type="predicted"/>
<organism evidence="2 3">
    <name type="scientific">Blastococcus saxobsidens (strain DD2)</name>
    <dbReference type="NCBI Taxonomy" id="1146883"/>
    <lineage>
        <taxon>Bacteria</taxon>
        <taxon>Bacillati</taxon>
        <taxon>Actinomycetota</taxon>
        <taxon>Actinomycetes</taxon>
        <taxon>Geodermatophilales</taxon>
        <taxon>Geodermatophilaceae</taxon>
        <taxon>Blastococcus</taxon>
    </lineage>
</organism>
<reference evidence="2 3" key="1">
    <citation type="journal article" date="2012" name="J. Bacteriol.">
        <title>Genome Sequence of Blastococcus saxobsidens DD2, a Stone-Inhabiting Bacterium.</title>
        <authorList>
            <person name="Chouaia B."/>
            <person name="Crotti E."/>
            <person name="Brusetti L."/>
            <person name="Daffonchio D."/>
            <person name="Essoussi I."/>
            <person name="Nouioui I."/>
            <person name="Sbissi I."/>
            <person name="Ghodhbane-Gtari F."/>
            <person name="Gtari M."/>
            <person name="Vacherie B."/>
            <person name="Barbe V."/>
            <person name="Medigue C."/>
            <person name="Gury J."/>
            <person name="Pujic P."/>
            <person name="Normand P."/>
        </authorList>
    </citation>
    <scope>NUCLEOTIDE SEQUENCE [LARGE SCALE GENOMIC DNA]</scope>
    <source>
        <strain evidence="2 3">DD2</strain>
    </source>
</reference>
<evidence type="ECO:0000256" key="1">
    <source>
        <dbReference type="SAM" id="MobiDB-lite"/>
    </source>
</evidence>
<protein>
    <submittedName>
        <fullName evidence="2">Uncharacterized protein</fullName>
    </submittedName>
</protein>
<sequence>MRIVTGRTGHPGRRGVAPENVRRAAREPGVFRLAVPFDAS</sequence>
<reference evidence="3" key="2">
    <citation type="submission" date="2012-02" db="EMBL/GenBank/DDBJ databases">
        <title>Complete genome sequence of Blastococcus saxobsidens strain DD2.</title>
        <authorList>
            <person name="Genoscope."/>
        </authorList>
    </citation>
    <scope>NUCLEOTIDE SEQUENCE [LARGE SCALE GENOMIC DNA]</scope>
    <source>
        <strain evidence="3">DD2</strain>
    </source>
</reference>